<dbReference type="FunFam" id="3.40.50.10140:FF:000001">
    <property type="entry name" value="Toll-like receptor 2"/>
    <property type="match status" value="1"/>
</dbReference>
<dbReference type="InParanoid" id="A0A669E9H3"/>
<dbReference type="InterPro" id="IPR000157">
    <property type="entry name" value="TIR_dom"/>
</dbReference>
<feature type="chain" id="PRO_5025626173" description="TIR domain-containing protein" evidence="15">
    <location>
        <begin position="35"/>
        <end position="927"/>
    </location>
</feature>
<organism evidence="17 18">
    <name type="scientific">Oreochromis niloticus</name>
    <name type="common">Nile tilapia</name>
    <name type="synonym">Tilapia nilotica</name>
    <dbReference type="NCBI Taxonomy" id="8128"/>
    <lineage>
        <taxon>Eukaryota</taxon>
        <taxon>Metazoa</taxon>
        <taxon>Chordata</taxon>
        <taxon>Craniata</taxon>
        <taxon>Vertebrata</taxon>
        <taxon>Euteleostomi</taxon>
        <taxon>Actinopterygii</taxon>
        <taxon>Neopterygii</taxon>
        <taxon>Teleostei</taxon>
        <taxon>Neoteleostei</taxon>
        <taxon>Acanthomorphata</taxon>
        <taxon>Ovalentaria</taxon>
        <taxon>Cichlomorphae</taxon>
        <taxon>Cichliformes</taxon>
        <taxon>Cichlidae</taxon>
        <taxon>African cichlids</taxon>
        <taxon>Pseudocrenilabrinae</taxon>
        <taxon>Oreochromini</taxon>
        <taxon>Oreochromis</taxon>
    </lineage>
</organism>
<keyword evidence="10 14" id="KW-0472">Membrane</keyword>
<keyword evidence="8" id="KW-0391">Immunity</keyword>
<dbReference type="PROSITE" id="PS51450">
    <property type="entry name" value="LRR"/>
    <property type="match status" value="2"/>
</dbReference>
<evidence type="ECO:0000256" key="10">
    <source>
        <dbReference type="ARBA" id="ARBA00023136"/>
    </source>
</evidence>
<evidence type="ECO:0000256" key="5">
    <source>
        <dbReference type="ARBA" id="ARBA00022692"/>
    </source>
</evidence>
<evidence type="ECO:0000256" key="6">
    <source>
        <dbReference type="ARBA" id="ARBA00022729"/>
    </source>
</evidence>
<keyword evidence="12" id="KW-0325">Glycoprotein</keyword>
<feature type="signal peptide" evidence="15">
    <location>
        <begin position="1"/>
        <end position="34"/>
    </location>
</feature>
<dbReference type="SUPFAM" id="SSF52058">
    <property type="entry name" value="L domain-like"/>
    <property type="match status" value="2"/>
</dbReference>
<comment type="similarity">
    <text evidence="2">Belongs to the Toll-like receptor family.</text>
</comment>
<evidence type="ECO:0000256" key="15">
    <source>
        <dbReference type="SAM" id="SignalP"/>
    </source>
</evidence>
<evidence type="ECO:0000256" key="14">
    <source>
        <dbReference type="SAM" id="Phobius"/>
    </source>
</evidence>
<reference evidence="17" key="2">
    <citation type="submission" date="2025-08" db="UniProtKB">
        <authorList>
            <consortium name="Ensembl"/>
        </authorList>
    </citation>
    <scope>IDENTIFICATION</scope>
</reference>
<dbReference type="GeneTree" id="ENSGT00940000163999"/>
<sequence>MLSHPGKETPESFSSKVILRYLVLLVLHVNPSLCYSLKNCSIDYFENPSADVSLDCSNRELVTVPDDIPRDAATISLFYNQLQKIHRGDFGDMPKLRSLSLGLNQIVHVANGAFIHLVALKTLSILFQGLSSLIKLDLSDNLIEFIHPTTFQHLISLETVSLASNRLQQVTDIQSILQLAHIQNLSIASNLFSSFQTKDLPSNMSSGLKFLDLSSNKLKRFSITTPIFHDLYLIGLSHNDDLRWDIPDKMLLSNITSRFKKISQNLNSLMDLRLNYMEKWNEKDLLSMVCQIPTLRILDLFNNHLTNSTGELLNWSQLTELDLSNTNIIILPKGSIDSMKQLKSLTLHTNMLTKVPDDIRSLISLEVLSIPIMYHNLISEVHCEDFVNTTQLSELDLNSNCITKLDGCVFENLNDLKVLDLSHNKLFTVGETFRSGLQKLEFLDLSKKILSIVKKGQFQGLHSLKSLNVLSGQIWRVREMAFWGLENLESLILSLPLYYETSFSELQNLENLTISFKVLSSFRSPHPNRYKDFFYLSSLKRFTVICESDHTSFPLDVPSEMFQAMKHLEDFTAVNIYISAPHVDTFQFNPQIKHLTIKNTDLSDLDPELFPIPNLQVLDLSNSNLKSLDFLMQANLSALRFLKLSLQFLPALTYLDLDNNPFTCDCTNASFIEWVKSNKQTQVVNAHQYTCSFPVTEQGNMLLDFDIHACWMDTIFLFFISSMCVVLLTLLTSFIYHFLRWQLVYAFQLLQAFIYDSMKRKRGAPHHYDAFISYNVRDEDWVYREILPVLEGEQGWRLCLHHRDFQPGKPIIKNITDAIYSSRKTICVISGSYLQSEWCSREIQMASFRLFDEKKDVLILLFPEKIPARQLSPYYRMRKLVKKRTYLSWPQAGQHPGVFWQNVRRALETRNENPELLRGPAGCDRIH</sequence>
<dbReference type="Pfam" id="PF13855">
    <property type="entry name" value="LRR_8"/>
    <property type="match status" value="3"/>
</dbReference>
<dbReference type="GO" id="GO:0045087">
    <property type="term" value="P:innate immune response"/>
    <property type="evidence" value="ECO:0007669"/>
    <property type="project" value="UniProtKB-KW"/>
</dbReference>
<keyword evidence="6 15" id="KW-0732">Signal</keyword>
<keyword evidence="11" id="KW-0675">Receptor</keyword>
<keyword evidence="7" id="KW-0677">Repeat</keyword>
<dbReference type="PANTHER" id="PTHR24365:SF522">
    <property type="entry name" value="LOW QUALITY PROTEIN: TOLL-LIKE RECEPTOR 13-RELATED"/>
    <property type="match status" value="1"/>
</dbReference>
<evidence type="ECO:0000256" key="1">
    <source>
        <dbReference type="ARBA" id="ARBA00004479"/>
    </source>
</evidence>
<dbReference type="SMART" id="SM00369">
    <property type="entry name" value="LRR_TYP"/>
    <property type="match status" value="11"/>
</dbReference>
<dbReference type="AlphaFoldDB" id="A0A669E9H3"/>
<dbReference type="Pfam" id="PF01582">
    <property type="entry name" value="TIR"/>
    <property type="match status" value="1"/>
</dbReference>
<keyword evidence="13" id="KW-0395">Inflammatory response</keyword>
<evidence type="ECO:0000256" key="12">
    <source>
        <dbReference type="ARBA" id="ARBA00023180"/>
    </source>
</evidence>
<dbReference type="SUPFAM" id="SSF52200">
    <property type="entry name" value="Toll/Interleukin receptor TIR domain"/>
    <property type="match status" value="1"/>
</dbReference>
<dbReference type="OMA" id="QRTCKPT"/>
<dbReference type="SMART" id="SM00255">
    <property type="entry name" value="TIR"/>
    <property type="match status" value="1"/>
</dbReference>
<keyword evidence="4" id="KW-0433">Leucine-rich repeat</keyword>
<evidence type="ECO:0000256" key="7">
    <source>
        <dbReference type="ARBA" id="ARBA00022737"/>
    </source>
</evidence>
<evidence type="ECO:0000256" key="2">
    <source>
        <dbReference type="ARBA" id="ARBA00009634"/>
    </source>
</evidence>
<evidence type="ECO:0000256" key="9">
    <source>
        <dbReference type="ARBA" id="ARBA00022989"/>
    </source>
</evidence>
<dbReference type="Gene3D" id="3.40.50.10140">
    <property type="entry name" value="Toll/interleukin-1 receptor homology (TIR) domain"/>
    <property type="match status" value="1"/>
</dbReference>
<dbReference type="InterPro" id="IPR032675">
    <property type="entry name" value="LRR_dom_sf"/>
</dbReference>
<keyword evidence="3" id="KW-0399">Innate immunity</keyword>
<reference evidence="18" key="1">
    <citation type="submission" date="2012-01" db="EMBL/GenBank/DDBJ databases">
        <title>The Genome Sequence of Oreochromis niloticus (Nile Tilapia).</title>
        <authorList>
            <consortium name="Broad Institute Genome Assembly Team"/>
            <consortium name="Broad Institute Sequencing Platform"/>
            <person name="Di Palma F."/>
            <person name="Johnson J."/>
            <person name="Lander E.S."/>
            <person name="Lindblad-Toh K."/>
        </authorList>
    </citation>
    <scope>NUCLEOTIDE SEQUENCE [LARGE SCALE GENOMIC DNA]</scope>
</reference>
<dbReference type="GO" id="GO:0006954">
    <property type="term" value="P:inflammatory response"/>
    <property type="evidence" value="ECO:0007669"/>
    <property type="project" value="UniProtKB-KW"/>
</dbReference>
<accession>A0A669E9H3</accession>
<reference evidence="17" key="3">
    <citation type="submission" date="2025-09" db="UniProtKB">
        <authorList>
            <consortium name="Ensembl"/>
        </authorList>
    </citation>
    <scope>IDENTIFICATION</scope>
</reference>
<comment type="subcellular location">
    <subcellularLocation>
        <location evidence="1">Membrane</location>
        <topology evidence="1">Single-pass type I membrane protein</topology>
    </subcellularLocation>
</comment>
<proteinExistence type="inferred from homology"/>
<feature type="domain" description="TIR" evidence="16">
    <location>
        <begin position="766"/>
        <end position="907"/>
    </location>
</feature>
<evidence type="ECO:0000256" key="13">
    <source>
        <dbReference type="ARBA" id="ARBA00023198"/>
    </source>
</evidence>
<dbReference type="GO" id="GO:0038023">
    <property type="term" value="F:signaling receptor activity"/>
    <property type="evidence" value="ECO:0007669"/>
    <property type="project" value="TreeGrafter"/>
</dbReference>
<keyword evidence="5 14" id="KW-0812">Transmembrane</keyword>
<dbReference type="GO" id="GO:0007165">
    <property type="term" value="P:signal transduction"/>
    <property type="evidence" value="ECO:0007669"/>
    <property type="project" value="InterPro"/>
</dbReference>
<dbReference type="InterPro" id="IPR003591">
    <property type="entry name" value="Leu-rich_rpt_typical-subtyp"/>
</dbReference>
<name>A0A669E9H3_ORENI</name>
<keyword evidence="9 14" id="KW-1133">Transmembrane helix</keyword>
<dbReference type="InterPro" id="IPR035897">
    <property type="entry name" value="Toll_tir_struct_dom_sf"/>
</dbReference>
<evidence type="ECO:0000259" key="16">
    <source>
        <dbReference type="PROSITE" id="PS50104"/>
    </source>
</evidence>
<dbReference type="Gene3D" id="3.80.10.10">
    <property type="entry name" value="Ribonuclease Inhibitor"/>
    <property type="match status" value="4"/>
</dbReference>
<evidence type="ECO:0000256" key="8">
    <source>
        <dbReference type="ARBA" id="ARBA00022859"/>
    </source>
</evidence>
<dbReference type="PROSITE" id="PS50104">
    <property type="entry name" value="TIR"/>
    <property type="match status" value="1"/>
</dbReference>
<evidence type="ECO:0000256" key="4">
    <source>
        <dbReference type="ARBA" id="ARBA00022614"/>
    </source>
</evidence>
<evidence type="ECO:0000256" key="3">
    <source>
        <dbReference type="ARBA" id="ARBA00022588"/>
    </source>
</evidence>
<feature type="transmembrane region" description="Helical" evidence="14">
    <location>
        <begin position="715"/>
        <end position="739"/>
    </location>
</feature>
<evidence type="ECO:0000313" key="17">
    <source>
        <dbReference type="Ensembl" id="ENSONIP00000067651.1"/>
    </source>
</evidence>
<dbReference type="PANTHER" id="PTHR24365">
    <property type="entry name" value="TOLL-LIKE RECEPTOR"/>
    <property type="match status" value="1"/>
</dbReference>
<keyword evidence="18" id="KW-1185">Reference proteome</keyword>
<dbReference type="PRINTS" id="PR00019">
    <property type="entry name" value="LEURICHRPT"/>
</dbReference>
<dbReference type="InterPro" id="IPR001611">
    <property type="entry name" value="Leu-rich_rpt"/>
</dbReference>
<evidence type="ECO:0000256" key="11">
    <source>
        <dbReference type="ARBA" id="ARBA00023170"/>
    </source>
</evidence>
<dbReference type="Proteomes" id="UP000005207">
    <property type="component" value="Linkage group LG22"/>
</dbReference>
<protein>
    <recommendedName>
        <fullName evidence="16">TIR domain-containing protein</fullName>
    </recommendedName>
</protein>
<dbReference type="Ensembl" id="ENSONIT00000052686.1">
    <property type="protein sequence ID" value="ENSONIP00000067651.1"/>
    <property type="gene ID" value="ENSONIG00000030959.1"/>
</dbReference>
<dbReference type="GO" id="GO:0005886">
    <property type="term" value="C:plasma membrane"/>
    <property type="evidence" value="ECO:0007669"/>
    <property type="project" value="TreeGrafter"/>
</dbReference>
<evidence type="ECO:0000313" key="18">
    <source>
        <dbReference type="Proteomes" id="UP000005207"/>
    </source>
</evidence>